<reference evidence="2 3" key="1">
    <citation type="submission" date="2009-12" db="EMBL/GenBank/DDBJ databases">
        <title>The draft genome of Batrachochytrium dendrobatidis.</title>
        <authorList>
            <consortium name="US DOE Joint Genome Institute (JGI-PGF)"/>
            <person name="Kuo A."/>
            <person name="Salamov A."/>
            <person name="Schmutz J."/>
            <person name="Lucas S."/>
            <person name="Pitluck S."/>
            <person name="Rosenblum E."/>
            <person name="Stajich J."/>
            <person name="Eisen M."/>
            <person name="Grigoriev I.V."/>
        </authorList>
    </citation>
    <scope>NUCLEOTIDE SEQUENCE [LARGE SCALE GENOMIC DNA]</scope>
    <source>
        <strain evidence="3">JAM81 / FGSC 10211</strain>
    </source>
</reference>
<dbReference type="GO" id="GO:0016298">
    <property type="term" value="F:lipase activity"/>
    <property type="evidence" value="ECO:0000318"/>
    <property type="project" value="GO_Central"/>
</dbReference>
<dbReference type="InParanoid" id="F4NTL6"/>
<gene>
    <name evidence="2" type="ORF">BATDEDRAFT_22302</name>
</gene>
<dbReference type="InterPro" id="IPR029058">
    <property type="entry name" value="AB_hydrolase_fold"/>
</dbReference>
<dbReference type="Gene3D" id="3.40.50.1820">
    <property type="entry name" value="alpha/beta hydrolase"/>
    <property type="match status" value="1"/>
</dbReference>
<evidence type="ECO:0000259" key="1">
    <source>
        <dbReference type="Pfam" id="PF12146"/>
    </source>
</evidence>
<evidence type="ECO:0000313" key="2">
    <source>
        <dbReference type="EMBL" id="EGF84347.1"/>
    </source>
</evidence>
<dbReference type="OrthoDB" id="2107915at2759"/>
<organism evidence="2 3">
    <name type="scientific">Batrachochytrium dendrobatidis (strain JAM81 / FGSC 10211)</name>
    <name type="common">Frog chytrid fungus</name>
    <dbReference type="NCBI Taxonomy" id="684364"/>
    <lineage>
        <taxon>Eukaryota</taxon>
        <taxon>Fungi</taxon>
        <taxon>Fungi incertae sedis</taxon>
        <taxon>Chytridiomycota</taxon>
        <taxon>Chytridiomycota incertae sedis</taxon>
        <taxon>Chytridiomycetes</taxon>
        <taxon>Rhizophydiales</taxon>
        <taxon>Rhizophydiales incertae sedis</taxon>
        <taxon>Batrachochytrium</taxon>
    </lineage>
</organism>
<dbReference type="SUPFAM" id="SSF53474">
    <property type="entry name" value="alpha/beta-Hydrolases"/>
    <property type="match status" value="1"/>
</dbReference>
<dbReference type="AlphaFoldDB" id="F4NTL6"/>
<name>F4NTL6_BATDJ</name>
<dbReference type="PIRSF" id="PIRSF037442">
    <property type="entry name" value="UCP037442_abhydr"/>
    <property type="match status" value="1"/>
</dbReference>
<dbReference type="Pfam" id="PF12146">
    <property type="entry name" value="Hydrolase_4"/>
    <property type="match status" value="1"/>
</dbReference>
<feature type="domain" description="Serine aminopeptidase S33" evidence="1">
    <location>
        <begin position="46"/>
        <end position="157"/>
    </location>
</feature>
<keyword evidence="3" id="KW-1185">Reference proteome</keyword>
<dbReference type="EMBL" id="GL882879">
    <property type="protein sequence ID" value="EGF84347.1"/>
    <property type="molecule type" value="Genomic_DNA"/>
</dbReference>
<dbReference type="InterPro" id="IPR017208">
    <property type="entry name" value="UCP037442_abhydr"/>
</dbReference>
<dbReference type="Proteomes" id="UP000007241">
    <property type="component" value="Unassembled WGS sequence"/>
</dbReference>
<proteinExistence type="predicted"/>
<dbReference type="RefSeq" id="XP_006675524.1">
    <property type="nucleotide sequence ID" value="XM_006675461.1"/>
</dbReference>
<dbReference type="HOGENOM" id="CLU_058232_0_1_1"/>
<dbReference type="OMA" id="AQFAYWR"/>
<dbReference type="InterPro" id="IPR022742">
    <property type="entry name" value="Hydrolase_4"/>
</dbReference>
<dbReference type="GeneID" id="18237897"/>
<sequence length="318" mass="35253">MAAFSQTKLAITTADGFSLGATLFQSQPTNATPSLAKRIVVIINAATGALQKFYFPFAAFLVQNGVDAVLSYDYRGIGESLPKEGTLVGFKANISDWAFWDQPAIIKYMHSRFGSTSDIILIGHSVGGHIATINPLSKHIARSLFVTCGSAYYAAQGLSNIPSLALAHFVLFPGFAWWYNYLPCRELGLLKIEDIPKGVARQWSYWSRSRSYLARQPKYAKATSEWKNPLLLLSFSDDALISKQAISDFASLLKSADVDWRHLDPRIDLGIESVGHMGFFFSTNQQILWKPVLSYILYGAYPVFSHSTQLHTILPAKL</sequence>
<dbReference type="GO" id="GO:0016020">
    <property type="term" value="C:membrane"/>
    <property type="evidence" value="ECO:0000318"/>
    <property type="project" value="GO_Central"/>
</dbReference>
<evidence type="ECO:0000313" key="3">
    <source>
        <dbReference type="Proteomes" id="UP000007241"/>
    </source>
</evidence>
<accession>F4NTL6</accession>
<protein>
    <recommendedName>
        <fullName evidence="1">Serine aminopeptidase S33 domain-containing protein</fullName>
    </recommendedName>
</protein>